<reference evidence="3" key="2">
    <citation type="submission" date="2025-08" db="UniProtKB">
        <authorList>
            <consortium name="Ensembl"/>
        </authorList>
    </citation>
    <scope>IDENTIFICATION</scope>
</reference>
<dbReference type="GeneTree" id="ENSGT00390000014072"/>
<evidence type="ECO:0000256" key="1">
    <source>
        <dbReference type="SAM" id="MobiDB-lite"/>
    </source>
</evidence>
<keyword evidence="4" id="KW-1185">Reference proteome</keyword>
<keyword evidence="2" id="KW-0732">Signal</keyword>
<dbReference type="InterPro" id="IPR027834">
    <property type="entry name" value="PTCRA"/>
</dbReference>
<dbReference type="ExpressionAtlas" id="A0A2I3LLY0">
    <property type="expression patterns" value="baseline"/>
</dbReference>
<dbReference type="PANTHER" id="PTHR37866:SF1">
    <property type="entry name" value="PRE T-CELL ANTIGEN RECEPTOR ALPHA"/>
    <property type="match status" value="1"/>
</dbReference>
<evidence type="ECO:0000313" key="3">
    <source>
        <dbReference type="Ensembl" id="ENSPANP00000024468.1"/>
    </source>
</evidence>
<dbReference type="Proteomes" id="UP000028761">
    <property type="component" value="Chromosome 6"/>
</dbReference>
<dbReference type="Bgee" id="ENSPANG00000024572">
    <property type="expression patterns" value="Expressed in thymus and 3 other cell types or tissues"/>
</dbReference>
<protein>
    <submittedName>
        <fullName evidence="3">Canopy FGF signaling regulator 3</fullName>
    </submittedName>
</protein>
<feature type="region of interest" description="Disordered" evidence="1">
    <location>
        <begin position="95"/>
        <end position="126"/>
    </location>
</feature>
<sequence>MAGTWLLFLLALGCPTLPTGEASTARTCPWEPLRGMPGGVLWLGVLRLLLFKLLLFDLLLTCSRLRHPAGPLPSPAAATRLRALGSHRLYLATETGGREATSSPRPQPRDHGWSDTPPGRKPGSPVWEEGSYLSRYPTCPAQAWCSRSDLRIPSSSLGAFFACDLPPPLQAGAA</sequence>
<dbReference type="Ensembl" id="ENSPANT00000054560.2">
    <property type="protein sequence ID" value="ENSPANP00000024468.1"/>
    <property type="gene ID" value="ENSPANG00000022346.3"/>
</dbReference>
<reference evidence="3" key="3">
    <citation type="submission" date="2025-09" db="UniProtKB">
        <authorList>
            <consortium name="Ensembl"/>
        </authorList>
    </citation>
    <scope>IDENTIFICATION</scope>
</reference>
<dbReference type="GO" id="GO:0070244">
    <property type="term" value="P:negative regulation of thymocyte apoptotic process"/>
    <property type="evidence" value="ECO:0007669"/>
    <property type="project" value="TreeGrafter"/>
</dbReference>
<feature type="chain" id="PRO_5014122829" evidence="2">
    <location>
        <begin position="23"/>
        <end position="174"/>
    </location>
</feature>
<dbReference type="PANTHER" id="PTHR37866">
    <property type="entry name" value="PRE T-CELL ANTIGEN RECEPTOR ALPHA"/>
    <property type="match status" value="1"/>
</dbReference>
<organism evidence="3 4">
    <name type="scientific">Papio anubis</name>
    <name type="common">Olive baboon</name>
    <dbReference type="NCBI Taxonomy" id="9555"/>
    <lineage>
        <taxon>Eukaryota</taxon>
        <taxon>Metazoa</taxon>
        <taxon>Chordata</taxon>
        <taxon>Craniata</taxon>
        <taxon>Vertebrata</taxon>
        <taxon>Euteleostomi</taxon>
        <taxon>Mammalia</taxon>
        <taxon>Eutheria</taxon>
        <taxon>Euarchontoglires</taxon>
        <taxon>Primates</taxon>
        <taxon>Haplorrhini</taxon>
        <taxon>Catarrhini</taxon>
        <taxon>Cercopithecidae</taxon>
        <taxon>Cercopithecinae</taxon>
        <taxon>Papio</taxon>
    </lineage>
</organism>
<evidence type="ECO:0000256" key="2">
    <source>
        <dbReference type="SAM" id="SignalP"/>
    </source>
</evidence>
<name>A0A2I3LLY0_PAPAN</name>
<dbReference type="AlphaFoldDB" id="A0A2I3LLY0"/>
<feature type="signal peptide" evidence="2">
    <location>
        <begin position="1"/>
        <end position="22"/>
    </location>
</feature>
<gene>
    <name evidence="3" type="primary">CNPY3</name>
</gene>
<evidence type="ECO:0000313" key="4">
    <source>
        <dbReference type="Proteomes" id="UP000028761"/>
    </source>
</evidence>
<reference evidence="3 4" key="1">
    <citation type="submission" date="2012-03" db="EMBL/GenBank/DDBJ databases">
        <title>Whole Genome Assembly of Papio anubis.</title>
        <authorList>
            <person name="Liu Y.L."/>
            <person name="Abraham K.A."/>
            <person name="Akbar H.A."/>
            <person name="Ali S.A."/>
            <person name="Anosike U.A."/>
            <person name="Aqrawi P.A."/>
            <person name="Arias F.A."/>
            <person name="Attaway T.A."/>
            <person name="Awwad R.A."/>
            <person name="Babu C.B."/>
            <person name="Bandaranaike D.B."/>
            <person name="Battles P.B."/>
            <person name="Bell A.B."/>
            <person name="Beltran B.B."/>
            <person name="Berhane-Mersha D.B."/>
            <person name="Bess C.B."/>
            <person name="Bickham C.B."/>
            <person name="Bolden T.B."/>
            <person name="Carter K.C."/>
            <person name="Chau D.C."/>
            <person name="Chavez A.C."/>
            <person name="Clerc-Blankenburg K.C."/>
            <person name="Coyle M.C."/>
            <person name="Dao M.D."/>
            <person name="Davila M.L.D."/>
            <person name="Davy-Carroll L.D."/>
            <person name="Denson S.D."/>
            <person name="Dinh H.D."/>
            <person name="Fernandez S.F."/>
            <person name="Fernando P.F."/>
            <person name="Forbes L.F."/>
            <person name="Francis C.F."/>
            <person name="Francisco L.F."/>
            <person name="Fu Q.F."/>
            <person name="Garcia-Iii R.G."/>
            <person name="Garrett T.G."/>
            <person name="Gross S.G."/>
            <person name="Gubbala S.G."/>
            <person name="Hirani K.H."/>
            <person name="Hogues M.H."/>
            <person name="Hollins B.H."/>
            <person name="Jackson L.J."/>
            <person name="Javaid M.J."/>
            <person name="Jhangiani S.J."/>
            <person name="Johnson A.J."/>
            <person name="Johnson B.J."/>
            <person name="Jones J.J."/>
            <person name="Joshi V.J."/>
            <person name="Kalu J.K."/>
            <person name="Khan N.K."/>
            <person name="Korchina V.K."/>
            <person name="Kovar C.K."/>
            <person name="Lago L.L."/>
            <person name="Lara F.L."/>
            <person name="Le T.-K.L."/>
            <person name="Lee S.L."/>
            <person name="Legall-Iii F.L."/>
            <person name="Lemon S.L."/>
            <person name="Liu J.L."/>
            <person name="Liu Y.-S.L."/>
            <person name="Liyanage D.L."/>
            <person name="Lopez J.L."/>
            <person name="Lorensuhewa L.L."/>
            <person name="Mata R.M."/>
            <person name="Mathew T.M."/>
            <person name="Mercado C.M."/>
            <person name="Mercado I.M."/>
            <person name="Morales K.M."/>
            <person name="Morgan M.M."/>
            <person name="Munidasa M.M."/>
            <person name="Ngo D.N."/>
            <person name="Nguyen L.N."/>
            <person name="Nguyen T.N."/>
            <person name="Nguyen N.N."/>
            <person name="Obregon M.O."/>
            <person name="Okwuonu G.O."/>
            <person name="Ongeri F.O."/>
            <person name="Onwere C.O."/>
            <person name="Osifeso I.O."/>
            <person name="Parra A.P."/>
            <person name="Patil S.P."/>
            <person name="Perez A.P."/>
            <person name="Perez Y.P."/>
            <person name="Pham C.P."/>
            <person name="Pu L.-L.P."/>
            <person name="Puazo M.P."/>
            <person name="Quiroz J.Q."/>
            <person name="Rouhana J.R."/>
            <person name="Ruiz M.R."/>
            <person name="Ruiz S.-J.R."/>
            <person name="Saada N.S."/>
            <person name="Santibanez J.S."/>
            <person name="Scheel M.S."/>
            <person name="Schneider B.S."/>
            <person name="Simmons D.S."/>
            <person name="Sisson I.S."/>
            <person name="Tang L.-Y.T."/>
            <person name="Thornton R.T."/>
            <person name="Tisius J.T."/>
            <person name="Toledanes G.T."/>
            <person name="Trejos Z.T."/>
            <person name="Usmani K.U."/>
            <person name="Varghese R.V."/>
            <person name="Vattathil S.V."/>
            <person name="Vee V.V."/>
            <person name="Walker D.W."/>
            <person name="Weissenberger G.W."/>
            <person name="White C.W."/>
            <person name="Williams A.W."/>
            <person name="Woodworth J.W."/>
            <person name="Wright R.W."/>
            <person name="Zhu Y.Z."/>
            <person name="Han Y.H."/>
            <person name="Newsham I.N."/>
            <person name="Nazareth L.N."/>
            <person name="Worley K.W."/>
            <person name="Muzny D.M."/>
            <person name="Rogers J.R."/>
            <person name="Gibbs R.G."/>
        </authorList>
    </citation>
    <scope>NUCLEOTIDE SEQUENCE [LARGE SCALE GENOMIC DNA]</scope>
</reference>
<accession>A0A2I3LLY0</accession>
<proteinExistence type="predicted"/>